<dbReference type="InterPro" id="IPR051730">
    <property type="entry name" value="NASP-like"/>
</dbReference>
<feature type="region of interest" description="Disordered" evidence="4">
    <location>
        <begin position="1"/>
        <end position="23"/>
    </location>
</feature>
<evidence type="ECO:0000259" key="5">
    <source>
        <dbReference type="Pfam" id="PF10516"/>
    </source>
</evidence>
<dbReference type="GO" id="GO:0034080">
    <property type="term" value="P:CENP-A containing chromatin assembly"/>
    <property type="evidence" value="ECO:0007669"/>
    <property type="project" value="TreeGrafter"/>
</dbReference>
<keyword evidence="3" id="KW-0175">Coiled coil</keyword>
<feature type="compositionally biased region" description="Basic and acidic residues" evidence="4">
    <location>
        <begin position="450"/>
        <end position="459"/>
    </location>
</feature>
<name>R9NZ85_PSEHS</name>
<evidence type="ECO:0000313" key="6">
    <source>
        <dbReference type="EMBL" id="GAC94056.1"/>
    </source>
</evidence>
<feature type="domain" description="Tetratricopeptide SHNi-TPR" evidence="5">
    <location>
        <begin position="207"/>
        <end position="244"/>
    </location>
</feature>
<keyword evidence="1" id="KW-0677">Repeat</keyword>
<feature type="compositionally biased region" description="Low complexity" evidence="4">
    <location>
        <begin position="295"/>
        <end position="307"/>
    </location>
</feature>
<keyword evidence="2" id="KW-0802">TPR repeat</keyword>
<dbReference type="GO" id="GO:0006335">
    <property type="term" value="P:DNA replication-dependent chromatin assembly"/>
    <property type="evidence" value="ECO:0007669"/>
    <property type="project" value="TreeGrafter"/>
</dbReference>
<dbReference type="EMBL" id="DF238782">
    <property type="protein sequence ID" value="GAC94056.1"/>
    <property type="molecule type" value="Genomic_DNA"/>
</dbReference>
<evidence type="ECO:0000313" key="7">
    <source>
        <dbReference type="Proteomes" id="UP000014071"/>
    </source>
</evidence>
<evidence type="ECO:0000256" key="4">
    <source>
        <dbReference type="SAM" id="MobiDB-lite"/>
    </source>
</evidence>
<feature type="compositionally biased region" description="Acidic residues" evidence="4">
    <location>
        <begin position="137"/>
        <end position="149"/>
    </location>
</feature>
<keyword evidence="7" id="KW-1185">Reference proteome</keyword>
<accession>R9NZ85</accession>
<dbReference type="InterPro" id="IPR011990">
    <property type="entry name" value="TPR-like_helical_dom_sf"/>
</dbReference>
<dbReference type="RefSeq" id="XP_012187643.1">
    <property type="nucleotide sequence ID" value="XM_012332253.1"/>
</dbReference>
<dbReference type="HOGENOM" id="CLU_545347_0_0_1"/>
<dbReference type="GeneID" id="24106922"/>
<dbReference type="PANTHER" id="PTHR15081">
    <property type="entry name" value="NUCLEAR AUTOANTIGENIC SPERM PROTEIN NASP -RELATED"/>
    <property type="match status" value="1"/>
</dbReference>
<dbReference type="InterPro" id="IPR019544">
    <property type="entry name" value="Tetratricopeptide_SHNi-TPR_dom"/>
</dbReference>
<dbReference type="OrthoDB" id="5587616at2759"/>
<reference evidence="7" key="1">
    <citation type="journal article" date="2013" name="Genome Announc.">
        <title>Draft genome sequence of the basidiomycetous yeast-like fungus Pseudozyma hubeiensis SY62, which produces an abundant amount of the biosurfactant mannosylerythritol lipids.</title>
        <authorList>
            <person name="Konishi M."/>
            <person name="Hatada Y."/>
            <person name="Horiuchi J."/>
        </authorList>
    </citation>
    <scope>NUCLEOTIDE SEQUENCE [LARGE SCALE GENOMIC DNA]</scope>
    <source>
        <strain evidence="7">SY62</strain>
    </source>
</reference>
<feature type="region of interest" description="Disordered" evidence="4">
    <location>
        <begin position="94"/>
        <end position="163"/>
    </location>
</feature>
<proteinExistence type="predicted"/>
<dbReference type="GO" id="GO:0042393">
    <property type="term" value="F:histone binding"/>
    <property type="evidence" value="ECO:0007669"/>
    <property type="project" value="TreeGrafter"/>
</dbReference>
<dbReference type="Gene3D" id="1.25.40.10">
    <property type="entry name" value="Tetratricopeptide repeat domain"/>
    <property type="match status" value="1"/>
</dbReference>
<gene>
    <name evidence="6" type="ORF">PHSY_001625</name>
</gene>
<sequence>MALNEQPSNPQPDVEASAEAADGASARQLIDEAKRHFALKEYVAASDKLALALDALSTEYAEDADELAPLLQLYGQSVLENFIINSGALGGGGGSAPLPAAAAPAAPAASGSSSKASGSSSSANAVKSDPRFSFTGDAEDDGDDDEEEGAPGAGAAEGDDEDDLQTAFSVLDLARVIYRRALDSESQKLTTLEGQEWGKTRIQAELAEVMNLLGDVGLESENFTQASADYQSSLDTLRPLLNPHSRRLADAHLRLGLALEFHPEVEQRRGAKAHVQAASDVLAARIAAIQARIDSATTSTTSSSADTGTEKEKDDLADLHDQAALEKELADVQQLKKELDTKLEEYETEDGQAQLNGQPDLTGVLGLPADAAAAAAGMSTKDALQQAIKDAFLGAQAEGGGEVNPFTGGAKGAAAADAPVNNLSSMVKRKKKPEADDAGDASAAGQNGETEAKKAKTEA</sequence>
<dbReference type="PANTHER" id="PTHR15081:SF1">
    <property type="entry name" value="NUCLEAR AUTOANTIGENIC SPERM PROTEIN"/>
    <property type="match status" value="1"/>
</dbReference>
<dbReference type="GO" id="GO:0005654">
    <property type="term" value="C:nucleoplasm"/>
    <property type="evidence" value="ECO:0007669"/>
    <property type="project" value="TreeGrafter"/>
</dbReference>
<evidence type="ECO:0000256" key="1">
    <source>
        <dbReference type="ARBA" id="ARBA00022737"/>
    </source>
</evidence>
<dbReference type="Proteomes" id="UP000014071">
    <property type="component" value="Unassembled WGS sequence"/>
</dbReference>
<feature type="region of interest" description="Disordered" evidence="4">
    <location>
        <begin position="407"/>
        <end position="459"/>
    </location>
</feature>
<dbReference type="Pfam" id="PF10516">
    <property type="entry name" value="SHNi-TPR"/>
    <property type="match status" value="1"/>
</dbReference>
<protein>
    <submittedName>
        <fullName evidence="6">Potential histone binding protein</fullName>
    </submittedName>
</protein>
<feature type="region of interest" description="Disordered" evidence="4">
    <location>
        <begin position="295"/>
        <end position="314"/>
    </location>
</feature>
<feature type="coiled-coil region" evidence="3">
    <location>
        <begin position="322"/>
        <end position="356"/>
    </location>
</feature>
<dbReference type="eggNOG" id="KOG4563">
    <property type="taxonomic scope" value="Eukaryota"/>
</dbReference>
<organism evidence="6 7">
    <name type="scientific">Pseudozyma hubeiensis (strain SY62)</name>
    <name type="common">Yeast</name>
    <dbReference type="NCBI Taxonomy" id="1305764"/>
    <lineage>
        <taxon>Eukaryota</taxon>
        <taxon>Fungi</taxon>
        <taxon>Dikarya</taxon>
        <taxon>Basidiomycota</taxon>
        <taxon>Ustilaginomycotina</taxon>
        <taxon>Ustilaginomycetes</taxon>
        <taxon>Ustilaginales</taxon>
        <taxon>Ustilaginaceae</taxon>
        <taxon>Pseudozyma</taxon>
    </lineage>
</organism>
<dbReference type="AlphaFoldDB" id="R9NZ85"/>
<evidence type="ECO:0000256" key="2">
    <source>
        <dbReference type="ARBA" id="ARBA00022803"/>
    </source>
</evidence>
<evidence type="ECO:0000256" key="3">
    <source>
        <dbReference type="SAM" id="Coils"/>
    </source>
</evidence>
<feature type="compositionally biased region" description="Low complexity" evidence="4">
    <location>
        <begin position="96"/>
        <end position="123"/>
    </location>
</feature>
<dbReference type="STRING" id="1305764.R9NZ85"/>